<dbReference type="InterPro" id="IPR001633">
    <property type="entry name" value="EAL_dom"/>
</dbReference>
<dbReference type="EMBL" id="CP009286">
    <property type="protein sequence ID" value="AIQ62133.1"/>
    <property type="molecule type" value="Genomic_DNA"/>
</dbReference>
<dbReference type="SUPFAM" id="SSF141868">
    <property type="entry name" value="EAL domain-like"/>
    <property type="match status" value="1"/>
</dbReference>
<dbReference type="AlphaFoldDB" id="A0A089LSC9"/>
<dbReference type="Proteomes" id="UP000029507">
    <property type="component" value="Chromosome"/>
</dbReference>
<dbReference type="STRING" id="169760.PSTEL_02340"/>
<evidence type="ECO:0000313" key="2">
    <source>
        <dbReference type="EMBL" id="AIQ62133.1"/>
    </source>
</evidence>
<protein>
    <recommendedName>
        <fullName evidence="1">EAL domain-containing protein</fullName>
    </recommendedName>
</protein>
<dbReference type="SMART" id="SM00052">
    <property type="entry name" value="EAL"/>
    <property type="match status" value="1"/>
</dbReference>
<name>A0A089LSC9_9BACL</name>
<dbReference type="InterPro" id="IPR035919">
    <property type="entry name" value="EAL_sf"/>
</dbReference>
<evidence type="ECO:0000259" key="1">
    <source>
        <dbReference type="PROSITE" id="PS50883"/>
    </source>
</evidence>
<dbReference type="Gene3D" id="3.20.20.450">
    <property type="entry name" value="EAL domain"/>
    <property type="match status" value="1"/>
</dbReference>
<dbReference type="GO" id="GO:0071111">
    <property type="term" value="F:cyclic-guanylate-specific phosphodiesterase activity"/>
    <property type="evidence" value="ECO:0007669"/>
    <property type="project" value="InterPro"/>
</dbReference>
<dbReference type="InterPro" id="IPR050706">
    <property type="entry name" value="Cyclic-di-GMP_PDE-like"/>
</dbReference>
<proteinExistence type="predicted"/>
<keyword evidence="3" id="KW-1185">Reference proteome</keyword>
<dbReference type="HOGENOM" id="CLU_000445_70_0_9"/>
<dbReference type="PANTHER" id="PTHR33121">
    <property type="entry name" value="CYCLIC DI-GMP PHOSPHODIESTERASE PDEF"/>
    <property type="match status" value="1"/>
</dbReference>
<accession>A0A089LSC9</accession>
<feature type="domain" description="EAL" evidence="1">
    <location>
        <begin position="96"/>
        <end position="342"/>
    </location>
</feature>
<gene>
    <name evidence="2" type="ORF">PSTEL_02340</name>
</gene>
<dbReference type="OrthoDB" id="581425at2"/>
<evidence type="ECO:0000313" key="3">
    <source>
        <dbReference type="Proteomes" id="UP000029507"/>
    </source>
</evidence>
<dbReference type="CDD" id="cd01948">
    <property type="entry name" value="EAL"/>
    <property type="match status" value="1"/>
</dbReference>
<organism evidence="2 3">
    <name type="scientific">Paenibacillus stellifer</name>
    <dbReference type="NCBI Taxonomy" id="169760"/>
    <lineage>
        <taxon>Bacteria</taxon>
        <taxon>Bacillati</taxon>
        <taxon>Bacillota</taxon>
        <taxon>Bacilli</taxon>
        <taxon>Bacillales</taxon>
        <taxon>Paenibacillaceae</taxon>
        <taxon>Paenibacillus</taxon>
    </lineage>
</organism>
<reference evidence="2 3" key="1">
    <citation type="submission" date="2014-08" db="EMBL/GenBank/DDBJ databases">
        <title>Comparative genomics of the Paenibacillus odorifer group.</title>
        <authorList>
            <person name="den Bakker H.C."/>
            <person name="Tsai Y.-C."/>
            <person name="Martin N."/>
            <person name="Korlach J."/>
            <person name="Wiedmann M."/>
        </authorList>
    </citation>
    <scope>NUCLEOTIDE SEQUENCE [LARGE SCALE GENOMIC DNA]</scope>
    <source>
        <strain evidence="2 3">DSM 14472</strain>
    </source>
</reference>
<dbReference type="PANTHER" id="PTHR33121:SF15">
    <property type="entry name" value="BLUE LIGHT- AND TEMPERATURE-REGULATED ANTIREPRESSOR BLUF"/>
    <property type="match status" value="1"/>
</dbReference>
<dbReference type="Pfam" id="PF00563">
    <property type="entry name" value="EAL"/>
    <property type="match status" value="1"/>
</dbReference>
<dbReference type="PROSITE" id="PS50883">
    <property type="entry name" value="EAL"/>
    <property type="match status" value="1"/>
</dbReference>
<dbReference type="KEGG" id="pste:PSTEL_02340"/>
<sequence length="342" mass="38848">MHCSDCYPATPMEDEGMMKVRPVMPCLENAMQGAGFHCDIMNGSEYVIPYRSRDQILSIVDLLEERENAESITVCLKGKHRHEPAERWVSLSQLRVRIVNHALINVIINKEFCSYMQPIVNSAEHIVGFEFLLRPIPGGPCFQPHTLFEVARGSGYHSVLDRAALVSAIESSRILPDGMKRFINFLPSTINNPKYCLAHSFDAIQRSGLRPEDFVFEVVETEMIRDIGHLSAIFSEYRQHGVHVALDDVGSGFATLEVMERLRPDYVKIDRDLISLCDKERSKQESIREIVEKSLRFGGQVLAEGIERREEFEFCRGLGIGLAQGYFFGRPMPEPPPRFMAI</sequence>